<evidence type="ECO:0000256" key="5">
    <source>
        <dbReference type="SAM" id="Coils"/>
    </source>
</evidence>
<dbReference type="Gene3D" id="3.30.70.2120">
    <property type="match status" value="1"/>
</dbReference>
<dbReference type="Gene3D" id="2.60.40.4390">
    <property type="match status" value="1"/>
</dbReference>
<keyword evidence="9" id="KW-1185">Reference proteome</keyword>
<dbReference type="InterPro" id="IPR001492">
    <property type="entry name" value="Flagellin"/>
</dbReference>
<gene>
    <name evidence="8" type="ORF">IOQ59_03755</name>
</gene>
<dbReference type="Gene3D" id="6.10.280.190">
    <property type="match status" value="1"/>
</dbReference>
<evidence type="ECO:0000313" key="8">
    <source>
        <dbReference type="EMBL" id="MBE9396370.1"/>
    </source>
</evidence>
<accession>A0A8J7F774</accession>
<evidence type="ECO:0000259" key="6">
    <source>
        <dbReference type="Pfam" id="PF00669"/>
    </source>
</evidence>
<dbReference type="GO" id="GO:0005198">
    <property type="term" value="F:structural molecule activity"/>
    <property type="evidence" value="ECO:0007669"/>
    <property type="project" value="UniProtKB-UniRule"/>
</dbReference>
<keyword evidence="8" id="KW-0969">Cilium</keyword>
<dbReference type="Pfam" id="PF00669">
    <property type="entry name" value="Flagellin_N"/>
    <property type="match status" value="1"/>
</dbReference>
<dbReference type="InterPro" id="IPR042187">
    <property type="entry name" value="Flagellin_C_sub2"/>
</dbReference>
<protein>
    <recommendedName>
        <fullName evidence="4">Flagellin</fullName>
    </recommendedName>
</protein>
<keyword evidence="5" id="KW-0175">Coiled coil</keyword>
<dbReference type="InterPro" id="IPR010810">
    <property type="entry name" value="Flagellin_hook_IN_motif"/>
</dbReference>
<dbReference type="Pfam" id="PF07196">
    <property type="entry name" value="Flagellin_IN"/>
    <property type="match status" value="1"/>
</dbReference>
<dbReference type="EMBL" id="JADEYS010000003">
    <property type="protein sequence ID" value="MBE9396370.1"/>
    <property type="molecule type" value="Genomic_DNA"/>
</dbReference>
<dbReference type="PANTHER" id="PTHR42792:SF2">
    <property type="entry name" value="FLAGELLIN"/>
    <property type="match status" value="1"/>
</dbReference>
<keyword evidence="8" id="KW-0282">Flagellum</keyword>
<proteinExistence type="inferred from homology"/>
<comment type="function">
    <text evidence="4">Flagellin is the subunit protein which polymerizes to form the filaments of bacterial flagella.</text>
</comment>
<keyword evidence="3 4" id="KW-0975">Bacterial flagellum</keyword>
<dbReference type="AlphaFoldDB" id="A0A8J7F774"/>
<feature type="coiled-coil region" evidence="5">
    <location>
        <begin position="75"/>
        <end position="129"/>
    </location>
</feature>
<name>A0A8J7F774_9GAMM</name>
<comment type="subcellular location">
    <subcellularLocation>
        <location evidence="4">Secreted</location>
    </subcellularLocation>
    <subcellularLocation>
        <location evidence="4">Bacterial flagellum</location>
    </subcellularLocation>
</comment>
<feature type="domain" description="Flagellin N-terminal" evidence="6">
    <location>
        <begin position="5"/>
        <end position="141"/>
    </location>
</feature>
<keyword evidence="8" id="KW-0966">Cell projection</keyword>
<dbReference type="Pfam" id="PF00700">
    <property type="entry name" value="Flagellin_C"/>
    <property type="match status" value="1"/>
</dbReference>
<evidence type="ECO:0000256" key="3">
    <source>
        <dbReference type="ARBA" id="ARBA00023143"/>
    </source>
</evidence>
<reference evidence="8" key="1">
    <citation type="submission" date="2020-10" db="EMBL/GenBank/DDBJ databases">
        <title>Bacterium isolated from coastal waters sediment.</title>
        <authorList>
            <person name="Chen R.-J."/>
            <person name="Lu D.-C."/>
            <person name="Zhu K.-L."/>
            <person name="Du Z.-J."/>
        </authorList>
    </citation>
    <scope>NUCLEOTIDE SEQUENCE</scope>
    <source>
        <strain evidence="8">N1Y112</strain>
    </source>
</reference>
<dbReference type="PANTHER" id="PTHR42792">
    <property type="entry name" value="FLAGELLIN"/>
    <property type="match status" value="1"/>
</dbReference>
<dbReference type="PRINTS" id="PR00207">
    <property type="entry name" value="FLAGELLIN"/>
</dbReference>
<evidence type="ECO:0000256" key="1">
    <source>
        <dbReference type="ARBA" id="ARBA00005709"/>
    </source>
</evidence>
<organism evidence="8 9">
    <name type="scientific">Pontibacterium sinense</name>
    <dbReference type="NCBI Taxonomy" id="2781979"/>
    <lineage>
        <taxon>Bacteria</taxon>
        <taxon>Pseudomonadati</taxon>
        <taxon>Pseudomonadota</taxon>
        <taxon>Gammaproteobacteria</taxon>
        <taxon>Oceanospirillales</taxon>
        <taxon>Oceanospirillaceae</taxon>
        <taxon>Pontibacterium</taxon>
    </lineage>
</organism>
<evidence type="ECO:0000259" key="7">
    <source>
        <dbReference type="Pfam" id="PF00700"/>
    </source>
</evidence>
<dbReference type="GO" id="GO:0005576">
    <property type="term" value="C:extracellular region"/>
    <property type="evidence" value="ECO:0007669"/>
    <property type="project" value="UniProtKB-SubCell"/>
</dbReference>
<evidence type="ECO:0000313" key="9">
    <source>
        <dbReference type="Proteomes" id="UP000640333"/>
    </source>
</evidence>
<comment type="similarity">
    <text evidence="1 4">Belongs to the bacterial flagellin family.</text>
</comment>
<feature type="domain" description="Flagellin C-terminal" evidence="7">
    <location>
        <begin position="743"/>
        <end position="828"/>
    </location>
</feature>
<evidence type="ECO:0000256" key="4">
    <source>
        <dbReference type="RuleBase" id="RU362073"/>
    </source>
</evidence>
<dbReference type="Gene3D" id="6.10.10.10">
    <property type="entry name" value="Flagellar export chaperone, C-terminal domain"/>
    <property type="match status" value="1"/>
</dbReference>
<comment type="caution">
    <text evidence="8">The sequence shown here is derived from an EMBL/GenBank/DDBJ whole genome shotgun (WGS) entry which is preliminary data.</text>
</comment>
<sequence length="829" mass="84068">MAMVINSNIMSLNAQRNLSTAQADQNQAMERLTSGKRINSAADDAAGLAISNRMTSQINGLNQAVRNANDGISLIQTAEGALDESTNILQRMRELSVQSSNGTYDSGNRDTLNAEVQQLIKELDRISETTSFNGQKVLDGSLGNIDLQVGSEANETIGFEIDKMDAKSLGRGEGAVGDGTFTLAVETSTAQSGASGSLSTLNADDLTLNGVTVPASETSSDTVSSSDNAASAISTAAAINSISGRTGVVAEANATTATLNLGGASSATALQAGDLVINGVDMAAASGITATSDGLAEHINTFSMQTGVRAENNANVLTFTAIDGRNIEVASDGAVTNLTTLGATDSVATGTVTLRSNEEFTIGGNTPEYVGLDEKTVAANETVALQETVAAITVSDLQITSSNGGDALSFDINGATITATTTAADATTADALVVAINDAAEGTGVTAAIDPADDNQIVLSAIGDLDITNVSTDAGSASITSASLAINASNNVGTEQSASVQETDGTNFDRMTNGDLTVNGYNVDFDNVPVIDGTNEKSFVGDRASAQHTALSINNTEGLKDEVVATAKTEANLGKVSADAALDANFGLVVNGDFIDLDGEVKDSDASGNLVGQLNAAFESSSSADVNGLVASVNDSGELLITADDGRNITVQTYDAATTEVEVTANGGATVDAAVNSDSFLASFDVTAQNAVTAKGTVTLEAKTGHTVGEIGGDKRSLAGIDAGADAVANIDISTVEGAQAAIDSIDNALESVNETRSELGAVNNRLDFTINNLSNVSENASAARSRIEDADFAAESANLSRAQVLQQAGSAMLAQANAAPQQVLSLLQ</sequence>
<dbReference type="Proteomes" id="UP000640333">
    <property type="component" value="Unassembled WGS sequence"/>
</dbReference>
<dbReference type="InterPro" id="IPR001029">
    <property type="entry name" value="Flagellin_N"/>
</dbReference>
<dbReference type="RefSeq" id="WP_193951927.1">
    <property type="nucleotide sequence ID" value="NZ_JADEYS010000003.1"/>
</dbReference>
<dbReference type="InterPro" id="IPR046358">
    <property type="entry name" value="Flagellin_C"/>
</dbReference>
<dbReference type="GO" id="GO:0009288">
    <property type="term" value="C:bacterial-type flagellum"/>
    <property type="evidence" value="ECO:0007669"/>
    <property type="project" value="UniProtKB-SubCell"/>
</dbReference>
<dbReference type="SUPFAM" id="SSF64518">
    <property type="entry name" value="Phase 1 flagellin"/>
    <property type="match status" value="2"/>
</dbReference>
<dbReference type="Gene3D" id="1.20.1330.10">
    <property type="entry name" value="f41 fragment of flagellin, N-terminal domain"/>
    <property type="match status" value="2"/>
</dbReference>
<evidence type="ECO:0000256" key="2">
    <source>
        <dbReference type="ARBA" id="ARBA00022525"/>
    </source>
</evidence>
<keyword evidence="2 4" id="KW-0964">Secreted</keyword>